<evidence type="ECO:0000256" key="11">
    <source>
        <dbReference type="HAMAP-Rule" id="MF_01588"/>
    </source>
</evidence>
<dbReference type="KEGG" id="dbr:Deba_2693"/>
<evidence type="ECO:0000256" key="10">
    <source>
        <dbReference type="ARBA" id="ARBA00034005"/>
    </source>
</evidence>
<evidence type="ECO:0000256" key="5">
    <source>
        <dbReference type="ARBA" id="ARBA00022763"/>
    </source>
</evidence>
<dbReference type="Gene3D" id="1.10.287.610">
    <property type="entry name" value="Helix hairpin bin"/>
    <property type="match status" value="1"/>
</dbReference>
<feature type="active site" description="N6-AMP-lysine intermediate" evidence="11">
    <location>
        <position position="118"/>
    </location>
</feature>
<dbReference type="GO" id="GO:0006260">
    <property type="term" value="P:DNA replication"/>
    <property type="evidence" value="ECO:0007669"/>
    <property type="project" value="UniProtKB-KW"/>
</dbReference>
<feature type="binding site" evidence="11">
    <location>
        <position position="139"/>
    </location>
    <ligand>
        <name>NAD(+)</name>
        <dbReference type="ChEBI" id="CHEBI:57540"/>
    </ligand>
</feature>
<feature type="binding site" evidence="11">
    <location>
        <position position="316"/>
    </location>
    <ligand>
        <name>NAD(+)</name>
        <dbReference type="ChEBI" id="CHEBI:57540"/>
    </ligand>
</feature>
<comment type="cofactor">
    <cofactor evidence="11">
        <name>Mg(2+)</name>
        <dbReference type="ChEBI" id="CHEBI:18420"/>
    </cofactor>
    <cofactor evidence="11">
        <name>Mn(2+)</name>
        <dbReference type="ChEBI" id="CHEBI:29035"/>
    </cofactor>
</comment>
<evidence type="ECO:0000256" key="3">
    <source>
        <dbReference type="ARBA" id="ARBA00022705"/>
    </source>
</evidence>
<accession>E1QKF4</accession>
<dbReference type="InterPro" id="IPR041663">
    <property type="entry name" value="DisA/LigA_HHH"/>
</dbReference>
<dbReference type="InterPro" id="IPR003583">
    <property type="entry name" value="Hlx-hairpin-Hlx_DNA-bd_motif"/>
</dbReference>
<dbReference type="GO" id="GO:0046872">
    <property type="term" value="F:metal ion binding"/>
    <property type="evidence" value="ECO:0007669"/>
    <property type="project" value="UniProtKB-KW"/>
</dbReference>
<dbReference type="Pfam" id="PF01653">
    <property type="entry name" value="DNA_ligase_aden"/>
    <property type="match status" value="1"/>
</dbReference>
<keyword evidence="3 11" id="KW-0235">DNA replication</keyword>
<dbReference type="PROSITE" id="PS50172">
    <property type="entry name" value="BRCT"/>
    <property type="match status" value="1"/>
</dbReference>
<name>E1QKF4_DESB2</name>
<dbReference type="InterPro" id="IPR010994">
    <property type="entry name" value="RuvA_2-like"/>
</dbReference>
<feature type="binding site" evidence="11">
    <location>
        <begin position="86"/>
        <end position="87"/>
    </location>
    <ligand>
        <name>NAD(+)</name>
        <dbReference type="ChEBI" id="CHEBI:57540"/>
    </ligand>
</feature>
<dbReference type="NCBIfam" id="NF005932">
    <property type="entry name" value="PRK07956.1"/>
    <property type="match status" value="1"/>
</dbReference>
<dbReference type="eggNOG" id="COG0272">
    <property type="taxonomic scope" value="Bacteria"/>
</dbReference>
<dbReference type="GO" id="GO:0003911">
    <property type="term" value="F:DNA ligase (NAD+) activity"/>
    <property type="evidence" value="ECO:0007669"/>
    <property type="project" value="UniProtKB-UniRule"/>
</dbReference>
<dbReference type="InterPro" id="IPR001357">
    <property type="entry name" value="BRCT_dom"/>
</dbReference>
<organism evidence="13 14">
    <name type="scientific">Desulfarculus baarsii (strain ATCC 33931 / DSM 2075 / LMG 7858 / VKM B-1802 / 2st14)</name>
    <dbReference type="NCBI Taxonomy" id="644282"/>
    <lineage>
        <taxon>Bacteria</taxon>
        <taxon>Pseudomonadati</taxon>
        <taxon>Thermodesulfobacteriota</taxon>
        <taxon>Desulfarculia</taxon>
        <taxon>Desulfarculales</taxon>
        <taxon>Desulfarculaceae</taxon>
        <taxon>Desulfarculus</taxon>
    </lineage>
</organism>
<dbReference type="InterPro" id="IPR013840">
    <property type="entry name" value="DNAligase_N"/>
</dbReference>
<sequence length="691" mass="74227">MEKPSLSAAARRVAQLSEELRRWSRVYYNEGRQEVADALYDQRFAELEELERLFPMLRLADSPTRRVGAPPQSSFAAVSHFRPMLSLESRGDFGLVGDLLRRLADAGQPEAAILAQPKIDGLSIELVYENNLLRTASTRGDGVVGDDVTTNARVVGGIPHALEGLAPALVVVRGEVYMDRAGFLDLNRQLVAQGQDGFANPRNAAAGSLRQQDPFVTAGRPLRFFVFELVNADDLGLASDSDALRLLGQWGFPLTDDHLRLGRGAEFVRQAHADYLARRAELPFDIDGVALKVDDLALRGVLGQRSRTPRWAVAWKFPPRQEVTPVLDVVVQVGRTGKLTPVALLEPVDIGGVTVARATLHNFEEVARLDLRVGDLARMERAGDVIPRVAGVARQAPPERRGPAIVAPTHCPVCGATIVRDEGGVNHRCPNSLGCPAQQKAALRHFASRAAMDVEGLGGKNVEALWERGFLSDLPSLYALAARRDELAGLRGWGELSADNLLRAIAATKGAALDRFIFALGIPGVGQETAKLLAQRLGSLEALVAAADGWRKPAKDRPAGLYLDDIAGVGPKTAEDIQRFFQTPQTRQTALKLAELVGPTWAESPTPRAGAPLAGKTIVFTGRLEGLSRPQAKALAEAAGAKVAGQVSRSTDWLVLGENPGGKLGEARKLGVPTMTLAEFLTLAADRPAAV</sequence>
<dbReference type="Gene3D" id="3.40.50.10190">
    <property type="entry name" value="BRCT domain"/>
    <property type="match status" value="1"/>
</dbReference>
<evidence type="ECO:0000256" key="8">
    <source>
        <dbReference type="ARBA" id="ARBA00023027"/>
    </source>
</evidence>
<dbReference type="InterPro" id="IPR001679">
    <property type="entry name" value="DNA_ligase"/>
</dbReference>
<dbReference type="InterPro" id="IPR004150">
    <property type="entry name" value="NAD_DNA_ligase_OB"/>
</dbReference>
<comment type="similarity">
    <text evidence="11">Belongs to the NAD-dependent DNA ligase family. LigA subfamily.</text>
</comment>
<feature type="binding site" evidence="11">
    <location>
        <begin position="37"/>
        <end position="41"/>
    </location>
    <ligand>
        <name>NAD(+)</name>
        <dbReference type="ChEBI" id="CHEBI:57540"/>
    </ligand>
</feature>
<evidence type="ECO:0000259" key="12">
    <source>
        <dbReference type="PROSITE" id="PS50172"/>
    </source>
</evidence>
<keyword evidence="9 11" id="KW-0234">DNA repair</keyword>
<dbReference type="SUPFAM" id="SSF50249">
    <property type="entry name" value="Nucleic acid-binding proteins"/>
    <property type="match status" value="1"/>
</dbReference>
<feature type="binding site" evidence="11">
    <location>
        <position position="175"/>
    </location>
    <ligand>
        <name>NAD(+)</name>
        <dbReference type="ChEBI" id="CHEBI:57540"/>
    </ligand>
</feature>
<comment type="catalytic activity">
    <reaction evidence="10 11">
        <text>NAD(+) + (deoxyribonucleotide)n-3'-hydroxyl + 5'-phospho-(deoxyribonucleotide)m = (deoxyribonucleotide)n+m + AMP + beta-nicotinamide D-nucleotide.</text>
        <dbReference type="EC" id="6.5.1.2"/>
    </reaction>
</comment>
<dbReference type="AlphaFoldDB" id="E1QKF4"/>
<evidence type="ECO:0000256" key="4">
    <source>
        <dbReference type="ARBA" id="ARBA00022723"/>
    </source>
</evidence>
<dbReference type="STRING" id="644282.Deba_2693"/>
<protein>
    <recommendedName>
        <fullName evidence="11">DNA ligase</fullName>
        <ecNumber evidence="11">6.5.1.2</ecNumber>
    </recommendedName>
    <alternativeName>
        <fullName evidence="11">Polydeoxyribonucleotide synthase [NAD(+)]</fullName>
    </alternativeName>
</protein>
<dbReference type="Gene3D" id="2.40.50.140">
    <property type="entry name" value="Nucleic acid-binding proteins"/>
    <property type="match status" value="1"/>
</dbReference>
<dbReference type="InterPro" id="IPR013839">
    <property type="entry name" value="DNAligase_adenylation"/>
</dbReference>
<evidence type="ECO:0000313" key="14">
    <source>
        <dbReference type="Proteomes" id="UP000009047"/>
    </source>
</evidence>
<dbReference type="CDD" id="cd17748">
    <property type="entry name" value="BRCT_DNA_ligase_like"/>
    <property type="match status" value="1"/>
</dbReference>
<dbReference type="HOGENOM" id="CLU_007764_2_1_7"/>
<dbReference type="Pfam" id="PF03119">
    <property type="entry name" value="DNA_ligase_ZBD"/>
    <property type="match status" value="1"/>
</dbReference>
<dbReference type="Gene3D" id="6.20.10.30">
    <property type="match status" value="1"/>
</dbReference>
<dbReference type="SMART" id="SM00278">
    <property type="entry name" value="HhH1"/>
    <property type="match status" value="4"/>
</dbReference>
<dbReference type="InterPro" id="IPR036420">
    <property type="entry name" value="BRCT_dom_sf"/>
</dbReference>
<feature type="binding site" evidence="11">
    <location>
        <position position="411"/>
    </location>
    <ligand>
        <name>Zn(2+)</name>
        <dbReference type="ChEBI" id="CHEBI:29105"/>
    </ligand>
</feature>
<keyword evidence="14" id="KW-1185">Reference proteome</keyword>
<dbReference type="PROSITE" id="PS01056">
    <property type="entry name" value="DNA_LIGASE_N2"/>
    <property type="match status" value="1"/>
</dbReference>
<keyword evidence="4 11" id="KW-0479">Metal-binding</keyword>
<dbReference type="SMART" id="SM00532">
    <property type="entry name" value="LIGANc"/>
    <property type="match status" value="1"/>
</dbReference>
<keyword evidence="6 11" id="KW-0862">Zinc</keyword>
<dbReference type="SUPFAM" id="SSF47781">
    <property type="entry name" value="RuvA domain 2-like"/>
    <property type="match status" value="1"/>
</dbReference>
<dbReference type="SMART" id="SM00292">
    <property type="entry name" value="BRCT"/>
    <property type="match status" value="1"/>
</dbReference>
<dbReference type="EC" id="6.5.1.2" evidence="11"/>
<dbReference type="HAMAP" id="MF_01588">
    <property type="entry name" value="DNA_ligase_A"/>
    <property type="match status" value="1"/>
</dbReference>
<reference evidence="13 14" key="1">
    <citation type="journal article" date="2010" name="Stand. Genomic Sci.">
        <title>Complete genome sequence of Desulfarculus baarsii type strain (2st14).</title>
        <authorList>
            <person name="Sun H."/>
            <person name="Spring S."/>
            <person name="Lapidus A."/>
            <person name="Davenport K."/>
            <person name="Del Rio T.G."/>
            <person name="Tice H."/>
            <person name="Nolan M."/>
            <person name="Copeland A."/>
            <person name="Cheng J.F."/>
            <person name="Lucas S."/>
            <person name="Tapia R."/>
            <person name="Goodwin L."/>
            <person name="Pitluck S."/>
            <person name="Ivanova N."/>
            <person name="Pagani I."/>
            <person name="Mavromatis K."/>
            <person name="Ovchinnikova G."/>
            <person name="Pati A."/>
            <person name="Chen A."/>
            <person name="Palaniappan K."/>
            <person name="Hauser L."/>
            <person name="Chang Y.J."/>
            <person name="Jeffries C.D."/>
            <person name="Detter J.C."/>
            <person name="Han C."/>
            <person name="Rohde M."/>
            <person name="Brambilla E."/>
            <person name="Goker M."/>
            <person name="Woyke T."/>
            <person name="Bristow J."/>
            <person name="Eisen J.A."/>
            <person name="Markowitz V."/>
            <person name="Hugenholtz P."/>
            <person name="Kyrpides N.C."/>
            <person name="Klenk H.P."/>
            <person name="Land M."/>
        </authorList>
    </citation>
    <scope>NUCLEOTIDE SEQUENCE [LARGE SCALE GENOMIC DNA]</scope>
    <source>
        <strain evidence="14">ATCC 33931 / DSM 2075 / LMG 7858 / VKM B-1802 / 2st14</strain>
    </source>
</reference>
<feature type="binding site" evidence="11">
    <location>
        <position position="414"/>
    </location>
    <ligand>
        <name>Zn(2+)</name>
        <dbReference type="ChEBI" id="CHEBI:29105"/>
    </ligand>
</feature>
<dbReference type="Pfam" id="PF03120">
    <property type="entry name" value="OB_DNA_ligase"/>
    <property type="match status" value="1"/>
</dbReference>
<keyword evidence="5 11" id="KW-0227">DNA damage</keyword>
<comment type="function">
    <text evidence="1 11">DNA ligase that catalyzes the formation of phosphodiester linkages between 5'-phosphoryl and 3'-hydroxyl groups in double-stranded DNA using NAD as a coenzyme and as the energy source for the reaction. It is essential for DNA replication and repair of damaged DNA.</text>
</comment>
<evidence type="ECO:0000256" key="9">
    <source>
        <dbReference type="ARBA" id="ARBA00023204"/>
    </source>
</evidence>
<evidence type="ECO:0000256" key="1">
    <source>
        <dbReference type="ARBA" id="ARBA00004067"/>
    </source>
</evidence>
<feature type="binding site" evidence="11">
    <location>
        <position position="429"/>
    </location>
    <ligand>
        <name>Zn(2+)</name>
        <dbReference type="ChEBI" id="CHEBI:29105"/>
    </ligand>
</feature>
<feature type="domain" description="BRCT" evidence="12">
    <location>
        <begin position="608"/>
        <end position="677"/>
    </location>
</feature>
<dbReference type="InterPro" id="IPR033136">
    <property type="entry name" value="DNA_ligase_CS"/>
</dbReference>
<gene>
    <name evidence="11" type="primary">ligA</name>
    <name evidence="13" type="ordered locus">Deba_2693</name>
</gene>
<evidence type="ECO:0000256" key="2">
    <source>
        <dbReference type="ARBA" id="ARBA00022598"/>
    </source>
</evidence>
<dbReference type="NCBIfam" id="TIGR00575">
    <property type="entry name" value="dnlj"/>
    <property type="match status" value="1"/>
</dbReference>
<keyword evidence="7 11" id="KW-0460">Magnesium</keyword>
<comment type="caution">
    <text evidence="11">Lacks conserved residue(s) required for the propagation of feature annotation.</text>
</comment>
<dbReference type="Gene3D" id="3.30.470.30">
    <property type="entry name" value="DNA ligase/mRNA capping enzyme"/>
    <property type="match status" value="1"/>
</dbReference>
<dbReference type="PIRSF" id="PIRSF001604">
    <property type="entry name" value="LigA"/>
    <property type="match status" value="1"/>
</dbReference>
<dbReference type="Gene3D" id="1.10.150.20">
    <property type="entry name" value="5' to 3' exonuclease, C-terminal subdomain"/>
    <property type="match status" value="2"/>
</dbReference>
<evidence type="ECO:0000256" key="6">
    <source>
        <dbReference type="ARBA" id="ARBA00022833"/>
    </source>
</evidence>
<proteinExistence type="inferred from homology"/>
<dbReference type="RefSeq" id="WP_013259486.1">
    <property type="nucleotide sequence ID" value="NC_014365.1"/>
</dbReference>
<dbReference type="SUPFAM" id="SSF56091">
    <property type="entry name" value="DNA ligase/mRNA capping enzyme, catalytic domain"/>
    <property type="match status" value="1"/>
</dbReference>
<dbReference type="OrthoDB" id="9759736at2"/>
<keyword evidence="8 11" id="KW-0520">NAD</keyword>
<dbReference type="Pfam" id="PF12826">
    <property type="entry name" value="HHH_2"/>
    <property type="match status" value="1"/>
</dbReference>
<dbReference type="CDD" id="cd00114">
    <property type="entry name" value="LIGANc"/>
    <property type="match status" value="1"/>
</dbReference>
<dbReference type="EMBL" id="CP002085">
    <property type="protein sequence ID" value="ADK86047.1"/>
    <property type="molecule type" value="Genomic_DNA"/>
</dbReference>
<dbReference type="Pfam" id="PF00533">
    <property type="entry name" value="BRCT"/>
    <property type="match status" value="1"/>
</dbReference>
<dbReference type="GO" id="GO:0006281">
    <property type="term" value="P:DNA repair"/>
    <property type="evidence" value="ECO:0007669"/>
    <property type="project" value="UniProtKB-KW"/>
</dbReference>
<dbReference type="InterPro" id="IPR012340">
    <property type="entry name" value="NA-bd_OB-fold"/>
</dbReference>
<feature type="binding site" evidence="11">
    <location>
        <position position="435"/>
    </location>
    <ligand>
        <name>Zn(2+)</name>
        <dbReference type="ChEBI" id="CHEBI:29105"/>
    </ligand>
</feature>
<keyword evidence="2 11" id="KW-0436">Ligase</keyword>
<dbReference type="Proteomes" id="UP000009047">
    <property type="component" value="Chromosome"/>
</dbReference>
<feature type="binding site" evidence="11">
    <location>
        <position position="292"/>
    </location>
    <ligand>
        <name>NAD(+)</name>
        <dbReference type="ChEBI" id="CHEBI:57540"/>
    </ligand>
</feature>
<evidence type="ECO:0000256" key="7">
    <source>
        <dbReference type="ARBA" id="ARBA00022842"/>
    </source>
</evidence>
<dbReference type="InterPro" id="IPR004149">
    <property type="entry name" value="Znf_DNAligase_C4"/>
</dbReference>
<dbReference type="GO" id="GO:0003677">
    <property type="term" value="F:DNA binding"/>
    <property type="evidence" value="ECO:0007669"/>
    <property type="project" value="InterPro"/>
</dbReference>
<keyword evidence="11" id="KW-0464">Manganese</keyword>
<evidence type="ECO:0000313" key="13">
    <source>
        <dbReference type="EMBL" id="ADK86047.1"/>
    </source>
</evidence>
<dbReference type="SUPFAM" id="SSF52113">
    <property type="entry name" value="BRCT domain"/>
    <property type="match status" value="1"/>
</dbReference>